<evidence type="ECO:0000313" key="2">
    <source>
        <dbReference type="EMBL" id="KOO53293.1"/>
    </source>
</evidence>
<gene>
    <name evidence="2" type="ORF">Ctob_015570</name>
</gene>
<feature type="compositionally biased region" description="Acidic residues" evidence="1">
    <location>
        <begin position="11"/>
        <end position="26"/>
    </location>
</feature>
<accession>A0A0M0LRB9</accession>
<protein>
    <submittedName>
        <fullName evidence="2">Uncharacterized protein</fullName>
    </submittedName>
</protein>
<organism evidence="2 3">
    <name type="scientific">Chrysochromulina tobinii</name>
    <dbReference type="NCBI Taxonomy" id="1460289"/>
    <lineage>
        <taxon>Eukaryota</taxon>
        <taxon>Haptista</taxon>
        <taxon>Haptophyta</taxon>
        <taxon>Prymnesiophyceae</taxon>
        <taxon>Prymnesiales</taxon>
        <taxon>Chrysochromulinaceae</taxon>
        <taxon>Chrysochromulina</taxon>
    </lineage>
</organism>
<dbReference type="EMBL" id="JWZX01000293">
    <property type="protein sequence ID" value="KOO53293.1"/>
    <property type="molecule type" value="Genomic_DNA"/>
</dbReference>
<keyword evidence="3" id="KW-1185">Reference proteome</keyword>
<dbReference type="Proteomes" id="UP000037460">
    <property type="component" value="Unassembled WGS sequence"/>
</dbReference>
<name>A0A0M0LRB9_9EUKA</name>
<proteinExistence type="predicted"/>
<feature type="compositionally biased region" description="Basic and acidic residues" evidence="1">
    <location>
        <begin position="60"/>
        <end position="74"/>
    </location>
</feature>
<comment type="caution">
    <text evidence="2">The sequence shown here is derived from an EMBL/GenBank/DDBJ whole genome shotgun (WGS) entry which is preliminary data.</text>
</comment>
<dbReference type="AlphaFoldDB" id="A0A0M0LRB9"/>
<sequence length="88" mass="9470">MVQLRSLDPLSLEDDDAEWGDVDDNCGIENTNTAGETPRRSSRRAVASAGATWGDDDAPDAEHRALPPPPRDDSAAAAEGLQLFEFDM</sequence>
<reference evidence="3" key="1">
    <citation type="journal article" date="2015" name="PLoS Genet.">
        <title>Genome Sequence and Transcriptome Analyses of Chrysochromulina tobin: Metabolic Tools for Enhanced Algal Fitness in the Prominent Order Prymnesiales (Haptophyceae).</title>
        <authorList>
            <person name="Hovde B.T."/>
            <person name="Deodato C.R."/>
            <person name="Hunsperger H.M."/>
            <person name="Ryken S.A."/>
            <person name="Yost W."/>
            <person name="Jha R.K."/>
            <person name="Patterson J."/>
            <person name="Monnat R.J. Jr."/>
            <person name="Barlow S.B."/>
            <person name="Starkenburg S.R."/>
            <person name="Cattolico R.A."/>
        </authorList>
    </citation>
    <scope>NUCLEOTIDE SEQUENCE</scope>
    <source>
        <strain evidence="3">CCMP291</strain>
    </source>
</reference>
<evidence type="ECO:0000313" key="3">
    <source>
        <dbReference type="Proteomes" id="UP000037460"/>
    </source>
</evidence>
<feature type="region of interest" description="Disordered" evidence="1">
    <location>
        <begin position="1"/>
        <end position="75"/>
    </location>
</feature>
<evidence type="ECO:0000256" key="1">
    <source>
        <dbReference type="SAM" id="MobiDB-lite"/>
    </source>
</evidence>